<dbReference type="Gene3D" id="3.40.50.2300">
    <property type="match status" value="1"/>
</dbReference>
<proteinExistence type="predicted"/>
<dbReference type="InterPro" id="IPR050595">
    <property type="entry name" value="Bact_response_regulator"/>
</dbReference>
<dbReference type="EMBL" id="BPFZ01000009">
    <property type="protein sequence ID" value="GIU67399.1"/>
    <property type="molecule type" value="Genomic_DNA"/>
</dbReference>
<accession>A0ABQ4PWQ6</accession>
<dbReference type="PANTHER" id="PTHR44591">
    <property type="entry name" value="STRESS RESPONSE REGULATOR PROTEIN 1"/>
    <property type="match status" value="1"/>
</dbReference>
<feature type="modified residue" description="4-aspartylphosphate" evidence="2">
    <location>
        <position position="69"/>
    </location>
</feature>
<evidence type="ECO:0000256" key="2">
    <source>
        <dbReference type="PROSITE-ProRule" id="PRU00169"/>
    </source>
</evidence>
<protein>
    <recommendedName>
        <fullName evidence="3">Response regulatory domain-containing protein</fullName>
    </recommendedName>
</protein>
<evidence type="ECO:0000256" key="1">
    <source>
        <dbReference type="ARBA" id="ARBA00022553"/>
    </source>
</evidence>
<gene>
    <name evidence="4" type="ORF">PsB1_1553</name>
</gene>
<dbReference type="Pfam" id="PF00072">
    <property type="entry name" value="Response_reg"/>
    <property type="match status" value="1"/>
</dbReference>
<dbReference type="SMART" id="SM00448">
    <property type="entry name" value="REC"/>
    <property type="match status" value="1"/>
</dbReference>
<dbReference type="Proteomes" id="UP001161064">
    <property type="component" value="Unassembled WGS sequence"/>
</dbReference>
<reference evidence="4" key="1">
    <citation type="submission" date="2021-05" db="EMBL/GenBank/DDBJ databases">
        <authorList>
            <person name="Tanabe Y."/>
        </authorList>
    </citation>
    <scope>NUCLEOTIDE SEQUENCE</scope>
    <source>
        <strain evidence="4">BOTRYCO-1</strain>
    </source>
</reference>
<feature type="domain" description="Response regulatory" evidence="3">
    <location>
        <begin position="19"/>
        <end position="142"/>
    </location>
</feature>
<reference evidence="4" key="2">
    <citation type="journal article" date="2023" name="ISME Commun">
        <title>Characterization of a bloom-associated alphaproteobacterial lineage, 'Candidatus Phycosocius': insights into freshwater algal-bacterial interactions.</title>
        <authorList>
            <person name="Tanabe Y."/>
            <person name="Yamaguchi H."/>
            <person name="Yoshida M."/>
            <person name="Kai A."/>
            <person name="Okazaki Y."/>
        </authorList>
    </citation>
    <scope>NUCLEOTIDE SEQUENCE</scope>
    <source>
        <strain evidence="4">BOTRYCO-1</strain>
    </source>
</reference>
<sequence length="310" mass="34828">MSSIRKITQSRSQDFTNKRILLVDDHSHIRIILTSILNGLGLFDLTTADRADRALQRLESEHIDILITDFRMPGMSGIALAERIRSEARARMPRFNAAIPIIMITSFGTKNCLVAARDAGIDEFLAKPFTTIGVAERLDAVLNMHREFIVSDTYIGPCRRRKIDPMLVHQKRRRSDHAPDIDLQNLDLTDFDVKERPWGPSEDEAMHSDELVSASMDSLDSQITQITAPITVQNIEMRDGLLQRAANSLLKYVALASAQGNLEDDIVEMHGFAVKQLIDIAGRDMRLSNQVVDSLEHAVTKRTQVKKMTG</sequence>
<keyword evidence="5" id="KW-1185">Reference proteome</keyword>
<dbReference type="InterPro" id="IPR011006">
    <property type="entry name" value="CheY-like_superfamily"/>
</dbReference>
<comment type="caution">
    <text evidence="4">The sequence shown here is derived from an EMBL/GenBank/DDBJ whole genome shotgun (WGS) entry which is preliminary data.</text>
</comment>
<dbReference type="InterPro" id="IPR001789">
    <property type="entry name" value="Sig_transdc_resp-reg_receiver"/>
</dbReference>
<dbReference type="PANTHER" id="PTHR44591:SF3">
    <property type="entry name" value="RESPONSE REGULATORY DOMAIN-CONTAINING PROTEIN"/>
    <property type="match status" value="1"/>
</dbReference>
<keyword evidence="1 2" id="KW-0597">Phosphoprotein</keyword>
<evidence type="ECO:0000313" key="5">
    <source>
        <dbReference type="Proteomes" id="UP001161064"/>
    </source>
</evidence>
<evidence type="ECO:0000259" key="3">
    <source>
        <dbReference type="PROSITE" id="PS50110"/>
    </source>
</evidence>
<evidence type="ECO:0000313" key="4">
    <source>
        <dbReference type="EMBL" id="GIU67399.1"/>
    </source>
</evidence>
<dbReference type="RefSeq" id="WP_284360285.1">
    <property type="nucleotide sequence ID" value="NZ_BPFZ01000009.1"/>
</dbReference>
<dbReference type="SUPFAM" id="SSF52172">
    <property type="entry name" value="CheY-like"/>
    <property type="match status" value="1"/>
</dbReference>
<organism evidence="4 5">
    <name type="scientific">Candidatus Phycosocius spiralis</name>
    <dbReference type="NCBI Taxonomy" id="2815099"/>
    <lineage>
        <taxon>Bacteria</taxon>
        <taxon>Pseudomonadati</taxon>
        <taxon>Pseudomonadota</taxon>
        <taxon>Alphaproteobacteria</taxon>
        <taxon>Caulobacterales</taxon>
        <taxon>Caulobacterales incertae sedis</taxon>
        <taxon>Candidatus Phycosocius</taxon>
    </lineage>
</organism>
<name>A0ABQ4PWQ6_9PROT</name>
<dbReference type="PROSITE" id="PS50110">
    <property type="entry name" value="RESPONSE_REGULATORY"/>
    <property type="match status" value="1"/>
</dbReference>